<accession>A0ABV8XQD2</accession>
<dbReference type="Gene3D" id="1.10.10.10">
    <property type="entry name" value="Winged helix-like DNA-binding domain superfamily/Winged helix DNA-binding domain"/>
    <property type="match status" value="1"/>
</dbReference>
<comment type="caution">
    <text evidence="1">The sequence shown here is derived from an EMBL/GenBank/DDBJ whole genome shotgun (WGS) entry which is preliminary data.</text>
</comment>
<dbReference type="Proteomes" id="UP001595998">
    <property type="component" value="Unassembled WGS sequence"/>
</dbReference>
<dbReference type="InterPro" id="IPR011991">
    <property type="entry name" value="ArsR-like_HTH"/>
</dbReference>
<name>A0ABV8XQD2_9DEIO</name>
<keyword evidence="2" id="KW-1185">Reference proteome</keyword>
<reference evidence="2" key="1">
    <citation type="journal article" date="2019" name="Int. J. Syst. Evol. Microbiol.">
        <title>The Global Catalogue of Microorganisms (GCM) 10K type strain sequencing project: providing services to taxonomists for standard genome sequencing and annotation.</title>
        <authorList>
            <consortium name="The Broad Institute Genomics Platform"/>
            <consortium name="The Broad Institute Genome Sequencing Center for Infectious Disease"/>
            <person name="Wu L."/>
            <person name="Ma J."/>
        </authorList>
    </citation>
    <scope>NUCLEOTIDE SEQUENCE [LARGE SCALE GENOMIC DNA]</scope>
    <source>
        <strain evidence="2">CCUG 56029</strain>
    </source>
</reference>
<dbReference type="RefSeq" id="WP_380040251.1">
    <property type="nucleotide sequence ID" value="NZ_JBHSEH010000016.1"/>
</dbReference>
<sequence length="205" mass="22949">MPHHVATPQQAELLLNTEHRPLLQYLMHGARSATDVAGHLDLPLTRASYLLSKLQRAGVAVVERVEPRAGRPVKRYRVSPRWFIPYDVTEAESLEAFWWGQIRPRMIQIASLAARQAQAYAPVWGLWLSQGEAGSNQEIGDATGPAREIFEGDEPLMLTIAGLRLDEARARRLKRRLLALLQEESDAPNAPEYTLSLMLVRGGVN</sequence>
<evidence type="ECO:0000313" key="2">
    <source>
        <dbReference type="Proteomes" id="UP001595998"/>
    </source>
</evidence>
<dbReference type="InterPro" id="IPR036388">
    <property type="entry name" value="WH-like_DNA-bd_sf"/>
</dbReference>
<dbReference type="SUPFAM" id="SSF46785">
    <property type="entry name" value="Winged helix' DNA-binding domain"/>
    <property type="match status" value="1"/>
</dbReference>
<gene>
    <name evidence="1" type="ORF">ACFOZ9_12855</name>
</gene>
<organism evidence="1 2">
    <name type="scientific">Deinococcus navajonensis</name>
    <dbReference type="NCBI Taxonomy" id="309884"/>
    <lineage>
        <taxon>Bacteria</taxon>
        <taxon>Thermotogati</taxon>
        <taxon>Deinococcota</taxon>
        <taxon>Deinococci</taxon>
        <taxon>Deinococcales</taxon>
        <taxon>Deinococcaceae</taxon>
        <taxon>Deinococcus</taxon>
    </lineage>
</organism>
<dbReference type="EMBL" id="JBHSEH010000016">
    <property type="protein sequence ID" value="MFC4427101.1"/>
    <property type="molecule type" value="Genomic_DNA"/>
</dbReference>
<proteinExistence type="predicted"/>
<dbReference type="InterPro" id="IPR036390">
    <property type="entry name" value="WH_DNA-bd_sf"/>
</dbReference>
<protein>
    <submittedName>
        <fullName evidence="1">Winged helix-turn-helix domain-containing protein</fullName>
    </submittedName>
</protein>
<evidence type="ECO:0000313" key="1">
    <source>
        <dbReference type="EMBL" id="MFC4427101.1"/>
    </source>
</evidence>
<dbReference type="CDD" id="cd00090">
    <property type="entry name" value="HTH_ARSR"/>
    <property type="match status" value="1"/>
</dbReference>